<dbReference type="Gene3D" id="3.30.70.1070">
    <property type="entry name" value="Sporulation related repeat"/>
    <property type="match status" value="1"/>
</dbReference>
<dbReference type="InterPro" id="IPR036680">
    <property type="entry name" value="SPOR-like_sf"/>
</dbReference>
<evidence type="ECO:0000313" key="5">
    <source>
        <dbReference type="Proteomes" id="UP001195941"/>
    </source>
</evidence>
<reference evidence="4 5" key="1">
    <citation type="journal article" date="2021" name="Arch. Microbiol.">
        <title>Thalassobius aquimarinus sp. nov., isolated from the Sea of Japan seashore.</title>
        <authorList>
            <person name="Kurilenko V.V."/>
            <person name="Romanenko L.A."/>
            <person name="Chernysheva N.Y."/>
            <person name="Velansky P.V."/>
            <person name="Tekutyeva L.A."/>
            <person name="Isaeva M.P."/>
            <person name="Mikhailov V.V."/>
        </authorList>
    </citation>
    <scope>NUCLEOTIDE SEQUENCE [LARGE SCALE GENOMIC DNA]</scope>
    <source>
        <strain evidence="4 5">KMM 8518</strain>
    </source>
</reference>
<evidence type="ECO:0000256" key="2">
    <source>
        <dbReference type="SAM" id="SignalP"/>
    </source>
</evidence>
<feature type="region of interest" description="Disordered" evidence="1">
    <location>
        <begin position="338"/>
        <end position="367"/>
    </location>
</feature>
<dbReference type="SUPFAM" id="SSF110997">
    <property type="entry name" value="Sporulation related repeat"/>
    <property type="match status" value="1"/>
</dbReference>
<evidence type="ECO:0000256" key="1">
    <source>
        <dbReference type="SAM" id="MobiDB-lite"/>
    </source>
</evidence>
<feature type="domain" description="SPOR" evidence="3">
    <location>
        <begin position="366"/>
        <end position="444"/>
    </location>
</feature>
<name>A0ABS5HX40_9RHOB</name>
<evidence type="ECO:0000259" key="3">
    <source>
        <dbReference type="PROSITE" id="PS51724"/>
    </source>
</evidence>
<feature type="region of interest" description="Disordered" evidence="1">
    <location>
        <begin position="98"/>
        <end position="135"/>
    </location>
</feature>
<organism evidence="4 5">
    <name type="scientific">Thalassovita aquimarina</name>
    <dbReference type="NCBI Taxonomy" id="2785917"/>
    <lineage>
        <taxon>Bacteria</taxon>
        <taxon>Pseudomonadati</taxon>
        <taxon>Pseudomonadota</taxon>
        <taxon>Alphaproteobacteria</taxon>
        <taxon>Rhodobacterales</taxon>
        <taxon>Roseobacteraceae</taxon>
        <taxon>Thalassovita</taxon>
    </lineage>
</organism>
<gene>
    <name evidence="4" type="ORF">IT775_18605</name>
</gene>
<dbReference type="Proteomes" id="UP001195941">
    <property type="component" value="Unassembled WGS sequence"/>
</dbReference>
<feature type="signal peptide" evidence="2">
    <location>
        <begin position="1"/>
        <end position="20"/>
    </location>
</feature>
<protein>
    <submittedName>
        <fullName evidence="4">SPOR domain-containing protein</fullName>
    </submittedName>
</protein>
<accession>A0ABS5HX40</accession>
<dbReference type="EMBL" id="JADMKU010000023">
    <property type="protein sequence ID" value="MBR9653133.1"/>
    <property type="molecule type" value="Genomic_DNA"/>
</dbReference>
<proteinExistence type="predicted"/>
<keyword evidence="5" id="KW-1185">Reference proteome</keyword>
<comment type="caution">
    <text evidence="4">The sequence shown here is derived from an EMBL/GenBank/DDBJ whole genome shotgun (WGS) entry which is preliminary data.</text>
</comment>
<feature type="chain" id="PRO_5046386108" evidence="2">
    <location>
        <begin position="21"/>
        <end position="444"/>
    </location>
</feature>
<feature type="compositionally biased region" description="Low complexity" evidence="1">
    <location>
        <begin position="154"/>
        <end position="172"/>
    </location>
</feature>
<dbReference type="Pfam" id="PF05036">
    <property type="entry name" value="SPOR"/>
    <property type="match status" value="1"/>
</dbReference>
<dbReference type="PROSITE" id="PS51724">
    <property type="entry name" value="SPOR"/>
    <property type="match status" value="1"/>
</dbReference>
<evidence type="ECO:0000313" key="4">
    <source>
        <dbReference type="EMBL" id="MBR9653133.1"/>
    </source>
</evidence>
<keyword evidence="2" id="KW-0732">Signal</keyword>
<feature type="region of interest" description="Disordered" evidence="1">
    <location>
        <begin position="151"/>
        <end position="172"/>
    </location>
</feature>
<sequence length="444" mass="47710">MKFTRVFASAAFLACAAAGAGQTATLRNADEPAEFPPASYKGQHYVDSRGCVYIRAGIDGNVTWVPRVTRGRKHICDAQPTFAKPAAKNLPVIADKPAQPTQPAAAEKVTAASQPVKKRVKVVRQTEPASKPRTTRKPMTTIASIFTPPKMIKPVRPAPQARPAANPAPAPAATTCRNISEIGRKYMTGSGLRCGPQAESPFSATRGTGQGRVAPSFPAAAPAARPVSARPVAVSASAKSRIMLGRVYDNPVHVRDANPIPEGYRPVWDDDRLNPYRGGRDARGMAQMDLVWTRTVPRQLIDRTSGRDVTRQHPNLRYPFTDLTTQVRTVAAAERVKAEKKTQGVMSTKSRAPVRSAPAAKTARTEQANGRTYVQVGTFGVPDNARNTALRLKGAGLPVRVWTTKRKGKPYQVVVAGPFPSASGAQQALGTVRKAGFADAFLRR</sequence>
<dbReference type="InterPro" id="IPR007730">
    <property type="entry name" value="SPOR-like_dom"/>
</dbReference>
<dbReference type="RefSeq" id="WP_212702757.1">
    <property type="nucleotide sequence ID" value="NZ_JADMKU010000023.1"/>
</dbReference>